<proteinExistence type="predicted"/>
<dbReference type="PANTHER" id="PTHR35149">
    <property type="entry name" value="SLL5132 PROTEIN"/>
    <property type="match status" value="1"/>
</dbReference>
<gene>
    <name evidence="3" type="ORF">EPJ78_01360</name>
</gene>
<name>A0A5C8EQS5_9SPIR</name>
<dbReference type="AlphaFoldDB" id="A0A5C8EQS5"/>
<evidence type="ECO:0000259" key="2">
    <source>
        <dbReference type="Pfam" id="PF25202"/>
    </source>
</evidence>
<organism evidence="3 4">
    <name type="scientific">Brachyspira aalborgi</name>
    <dbReference type="NCBI Taxonomy" id="29522"/>
    <lineage>
        <taxon>Bacteria</taxon>
        <taxon>Pseudomonadati</taxon>
        <taxon>Spirochaetota</taxon>
        <taxon>Spirochaetia</taxon>
        <taxon>Brachyspirales</taxon>
        <taxon>Brachyspiraceae</taxon>
        <taxon>Brachyspira</taxon>
    </lineage>
</organism>
<reference evidence="3 4" key="1">
    <citation type="journal article" date="1992" name="Lakartidningen">
        <title>[Penicillin V and not amoxicillin is the first choice preparation in acute otitis].</title>
        <authorList>
            <person name="Kamme C."/>
            <person name="Lundgren K."/>
            <person name="Prellner K."/>
        </authorList>
    </citation>
    <scope>NUCLEOTIDE SEQUENCE [LARGE SCALE GENOMIC DNA]</scope>
    <source>
        <strain evidence="3 4">PC4580III</strain>
    </source>
</reference>
<feature type="domain" description="GmrSD restriction endonucleases N-terminal" evidence="1">
    <location>
        <begin position="11"/>
        <end position="174"/>
    </location>
</feature>
<evidence type="ECO:0000313" key="4">
    <source>
        <dbReference type="Proteomes" id="UP000322814"/>
    </source>
</evidence>
<evidence type="ECO:0000313" key="3">
    <source>
        <dbReference type="EMBL" id="TXJ39321.1"/>
    </source>
</evidence>
<dbReference type="Pfam" id="PF25202">
    <property type="entry name" value="DUF7834"/>
    <property type="match status" value="1"/>
</dbReference>
<comment type="caution">
    <text evidence="3">The sequence shown here is derived from an EMBL/GenBank/DDBJ whole genome shotgun (WGS) entry which is preliminary data.</text>
</comment>
<dbReference type="EMBL" id="SAYB01000002">
    <property type="protein sequence ID" value="TXJ39321.1"/>
    <property type="molecule type" value="Genomic_DNA"/>
</dbReference>
<dbReference type="Pfam" id="PF03235">
    <property type="entry name" value="GmrSD_N"/>
    <property type="match status" value="1"/>
</dbReference>
<accession>A0A5C8EQS5</accession>
<dbReference type="InterPro" id="IPR004919">
    <property type="entry name" value="GmrSD_N"/>
</dbReference>
<protein>
    <submittedName>
        <fullName evidence="3">DUF262 domain-containing protein</fullName>
    </submittedName>
</protein>
<dbReference type="InterPro" id="IPR057156">
    <property type="entry name" value="DUF7834"/>
</dbReference>
<dbReference type="PANTHER" id="PTHR35149:SF2">
    <property type="entry name" value="DUF262 DOMAIN-CONTAINING PROTEIN"/>
    <property type="match status" value="1"/>
</dbReference>
<sequence length="431" mass="51954">MIIEKDIINIKDLLEIPNLKIPDYQRPYKWKIKNVNQLIDDILFHKDKQGYRLGTLVLHKDDENNFNIVDGQQRVITIFLLAYCLSNRNKLNMKIDFSKFSFDNKISQNNIKVNYSIIDKRIEEFDNFIIEFFLNRCELVKVVIDDVQEAFQFFDSQNARGKDLEPHDLLKAFHLREMSKSTEDDKIKVVEEWENLESKELTNLFANYLFKIRNWSKGNSAYYFTKNDIDIFKGVNIETQNYPFMKQLQINNYYVDKQNEAERVNNYHFDYPFQIDQIVINGKRFFEMVIYYNNLIKDINALKESFKKDTVEYDILNTLDTYRGHNRSGDRYVRNMFNCALVYYIDKFGKIDLDRTIKKLFIWAYNLRFKLYSVKLVSVDNYAVGRREYANESIFRKIYYAVNHNEILHLNINSIKKEEMKRKIKEFEKFI</sequence>
<evidence type="ECO:0000259" key="1">
    <source>
        <dbReference type="Pfam" id="PF03235"/>
    </source>
</evidence>
<feature type="domain" description="DUF7834" evidence="2">
    <location>
        <begin position="186"/>
        <end position="423"/>
    </location>
</feature>
<dbReference type="Proteomes" id="UP000322814">
    <property type="component" value="Unassembled WGS sequence"/>
</dbReference>
<dbReference type="RefSeq" id="WP_147770257.1">
    <property type="nucleotide sequence ID" value="NZ_SAYB01000002.1"/>
</dbReference>